<dbReference type="Proteomes" id="UP000187013">
    <property type="component" value="Unassembled WGS sequence"/>
</dbReference>
<evidence type="ECO:0000256" key="1">
    <source>
        <dbReference type="ARBA" id="ARBA00022898"/>
    </source>
</evidence>
<dbReference type="OrthoDB" id="5978656at2759"/>
<keyword evidence="1" id="KW-0663">Pyridoxal phosphate</keyword>
<dbReference type="Gene3D" id="3.40.640.10">
    <property type="entry name" value="Type I PLP-dependent aspartate aminotransferase-like (Major domain)"/>
    <property type="match status" value="1"/>
</dbReference>
<dbReference type="InterPro" id="IPR015424">
    <property type="entry name" value="PyrdxlP-dep_Trfase"/>
</dbReference>
<evidence type="ECO:0008006" key="5">
    <source>
        <dbReference type="Google" id="ProtNLM"/>
    </source>
</evidence>
<evidence type="ECO:0000313" key="4">
    <source>
        <dbReference type="Proteomes" id="UP000187013"/>
    </source>
</evidence>
<evidence type="ECO:0000313" key="3">
    <source>
        <dbReference type="EMBL" id="GAV53508.1"/>
    </source>
</evidence>
<proteinExistence type="predicted"/>
<reference evidence="3 4" key="2">
    <citation type="submission" date="2016-08" db="EMBL/GenBank/DDBJ databases">
        <title>Draft genome sequence of allopolyploid Zygosaccharomyces rouxii.</title>
        <authorList>
            <person name="Watanabe J."/>
            <person name="Uehara K."/>
            <person name="Mogi Y."/>
            <person name="Tsukioka Y."/>
        </authorList>
    </citation>
    <scope>NUCLEOTIDE SEQUENCE [LARGE SCALE GENOMIC DNA]</scope>
    <source>
        <strain evidence="3 4">NBRC 110957</strain>
    </source>
</reference>
<gene>
    <name evidence="3" type="ORF">ZYGR_0AK00100</name>
</gene>
<dbReference type="InterPro" id="IPR015421">
    <property type="entry name" value="PyrdxlP-dep_Trfase_major"/>
</dbReference>
<dbReference type="PANTHER" id="PTHR43092">
    <property type="entry name" value="L-CYSTEINE DESULFHYDRASE"/>
    <property type="match status" value="1"/>
</dbReference>
<evidence type="ECO:0000313" key="2">
    <source>
        <dbReference type="EMBL" id="BAN63675.1"/>
    </source>
</evidence>
<reference evidence="2" key="1">
    <citation type="submission" date="2012-12" db="EMBL/GenBank/DDBJ databases">
        <title>Analysis of NaCl dependent flor formation in osmo-tolerant yeast Zygosaccharomyces rouxii.</title>
        <authorList>
            <person name="Watanabe J."/>
        </authorList>
    </citation>
    <scope>NUCLEOTIDE SEQUENCE</scope>
    <source>
        <strain evidence="2">Z3</strain>
    </source>
</reference>
<sequence length="186" mass="21361">MVAFGHEFRKKHFSLIGNDITLINHGFFGVTPTSVVEDQKKLTEGEEKYSDEFFFSKDAEEYVKQLKQLGSYLCVDFRNLALVTNATTAVNTVLRSIPWDFSKDKVLFHSTTYQACANTIEFLSDYFKLQYDVLELQYPLEDDEVLVLFEEKLSTGEYTLCLFDMISSMPGVKIALSTNHFLMPKT</sequence>
<dbReference type="AlphaFoldDB" id="S6C5Z7"/>
<dbReference type="EMBL" id="BDGX01000037">
    <property type="protein sequence ID" value="GAV53508.1"/>
    <property type="molecule type" value="Genomic_DNA"/>
</dbReference>
<dbReference type="SUPFAM" id="SSF53383">
    <property type="entry name" value="PLP-dependent transferases"/>
    <property type="match status" value="1"/>
</dbReference>
<organism evidence="2">
    <name type="scientific">Zygosaccharomyces rouxii</name>
    <dbReference type="NCBI Taxonomy" id="4956"/>
    <lineage>
        <taxon>Eukaryota</taxon>
        <taxon>Fungi</taxon>
        <taxon>Dikarya</taxon>
        <taxon>Ascomycota</taxon>
        <taxon>Saccharomycotina</taxon>
        <taxon>Saccharomycetes</taxon>
        <taxon>Saccharomycetales</taxon>
        <taxon>Saccharomycetaceae</taxon>
        <taxon>Zygosaccharomyces</taxon>
    </lineage>
</organism>
<accession>S6C5Z7</accession>
<name>S6C5Z7_ZYGRO</name>
<dbReference type="PANTHER" id="PTHR43092:SF2">
    <property type="entry name" value="HERCYNYLCYSTEINE SULFOXIDE LYASE"/>
    <property type="match status" value="1"/>
</dbReference>
<protein>
    <recommendedName>
        <fullName evidence="5">Aminotransferase class V domain-containing protein</fullName>
    </recommendedName>
</protein>
<dbReference type="EMBL" id="AB769970">
    <property type="protein sequence ID" value="BAN63675.1"/>
    <property type="molecule type" value="Genomic_DNA"/>
</dbReference>